<dbReference type="InterPro" id="IPR015018">
    <property type="entry name" value="DUF1905"/>
</dbReference>
<protein>
    <recommendedName>
        <fullName evidence="3">Bacteriocin-protection, YdeI or OmpD-Associated</fullName>
    </recommendedName>
</protein>
<dbReference type="SUPFAM" id="SSF141694">
    <property type="entry name" value="AF2212/PG0164-like"/>
    <property type="match status" value="1"/>
</dbReference>
<sequence>MTKKFQYKTTLIKGTSNGIFAEFPFESAKEFGTRRTVRVKATFDGVTFDMSLLPHGNGTHWLHVKKEIRETIGKEEGDTVSISVQEVKNLPTIELPEHLLWLLENEPDLHDEFNALTWAQKKMWKEFTEEPKSDEAKVERINHFFDFLRKKHSGKTGI</sequence>
<gene>
    <name evidence="1" type="ORF">SAMN05444274_103406</name>
</gene>
<name>A0A1M4YN54_9BACT</name>
<accession>A0A1M4YN54</accession>
<dbReference type="STRING" id="1484053.SAMN05444274_103406"/>
<organism evidence="1 2">
    <name type="scientific">Mariniphaga anaerophila</name>
    <dbReference type="NCBI Taxonomy" id="1484053"/>
    <lineage>
        <taxon>Bacteria</taxon>
        <taxon>Pseudomonadati</taxon>
        <taxon>Bacteroidota</taxon>
        <taxon>Bacteroidia</taxon>
        <taxon>Marinilabiliales</taxon>
        <taxon>Prolixibacteraceae</taxon>
        <taxon>Mariniphaga</taxon>
    </lineage>
</organism>
<dbReference type="RefSeq" id="WP_073000544.1">
    <property type="nucleotide sequence ID" value="NZ_FQUM01000003.1"/>
</dbReference>
<dbReference type="Proteomes" id="UP000184164">
    <property type="component" value="Unassembled WGS sequence"/>
</dbReference>
<evidence type="ECO:0000313" key="2">
    <source>
        <dbReference type="Proteomes" id="UP000184164"/>
    </source>
</evidence>
<dbReference type="Pfam" id="PF08922">
    <property type="entry name" value="DUF1905"/>
    <property type="match status" value="1"/>
</dbReference>
<dbReference type="AlphaFoldDB" id="A0A1M4YN54"/>
<evidence type="ECO:0000313" key="1">
    <source>
        <dbReference type="EMBL" id="SHF07067.1"/>
    </source>
</evidence>
<keyword evidence="2" id="KW-1185">Reference proteome</keyword>
<dbReference type="InterPro" id="IPR037079">
    <property type="entry name" value="AF2212/PG0164-like_sf"/>
</dbReference>
<dbReference type="EMBL" id="FQUM01000003">
    <property type="protein sequence ID" value="SHF07067.1"/>
    <property type="molecule type" value="Genomic_DNA"/>
</dbReference>
<evidence type="ECO:0008006" key="3">
    <source>
        <dbReference type="Google" id="ProtNLM"/>
    </source>
</evidence>
<dbReference type="Gene3D" id="2.40.30.100">
    <property type="entry name" value="AF2212/PG0164-like"/>
    <property type="match status" value="1"/>
</dbReference>
<dbReference type="OrthoDB" id="9800461at2"/>
<reference evidence="1 2" key="1">
    <citation type="submission" date="2016-11" db="EMBL/GenBank/DDBJ databases">
        <authorList>
            <person name="Jaros S."/>
            <person name="Januszkiewicz K."/>
            <person name="Wedrychowicz H."/>
        </authorList>
    </citation>
    <scope>NUCLEOTIDE SEQUENCE [LARGE SCALE GENOMIC DNA]</scope>
    <source>
        <strain evidence="1 2">DSM 26910</strain>
    </source>
</reference>
<proteinExistence type="predicted"/>